<evidence type="ECO:0000313" key="2">
    <source>
        <dbReference type="Proteomes" id="UP001163603"/>
    </source>
</evidence>
<organism evidence="1 2">
    <name type="scientific">Pistacia integerrima</name>
    <dbReference type="NCBI Taxonomy" id="434235"/>
    <lineage>
        <taxon>Eukaryota</taxon>
        <taxon>Viridiplantae</taxon>
        <taxon>Streptophyta</taxon>
        <taxon>Embryophyta</taxon>
        <taxon>Tracheophyta</taxon>
        <taxon>Spermatophyta</taxon>
        <taxon>Magnoliopsida</taxon>
        <taxon>eudicotyledons</taxon>
        <taxon>Gunneridae</taxon>
        <taxon>Pentapetalae</taxon>
        <taxon>rosids</taxon>
        <taxon>malvids</taxon>
        <taxon>Sapindales</taxon>
        <taxon>Anacardiaceae</taxon>
        <taxon>Pistacia</taxon>
    </lineage>
</organism>
<proteinExistence type="predicted"/>
<dbReference type="Proteomes" id="UP001163603">
    <property type="component" value="Chromosome 14"/>
</dbReference>
<protein>
    <submittedName>
        <fullName evidence="1">Uncharacterized protein</fullName>
    </submittedName>
</protein>
<sequence>MAFFVDYILKTFRHIIDKFSRKILNYFLGSYQKIMKIGL</sequence>
<dbReference type="EMBL" id="CM047749">
    <property type="protein sequence ID" value="KAJ0009845.1"/>
    <property type="molecule type" value="Genomic_DNA"/>
</dbReference>
<gene>
    <name evidence="1" type="ORF">Pint_33939</name>
</gene>
<name>A0ACC0X408_9ROSI</name>
<accession>A0ACC0X408</accession>
<evidence type="ECO:0000313" key="1">
    <source>
        <dbReference type="EMBL" id="KAJ0009845.1"/>
    </source>
</evidence>
<comment type="caution">
    <text evidence="1">The sequence shown here is derived from an EMBL/GenBank/DDBJ whole genome shotgun (WGS) entry which is preliminary data.</text>
</comment>
<keyword evidence="2" id="KW-1185">Reference proteome</keyword>
<reference evidence="2" key="1">
    <citation type="journal article" date="2023" name="G3 (Bethesda)">
        <title>Genome assembly and association tests identify interacting loci associated with vigor, precocity, and sex in interspecific pistachio rootstocks.</title>
        <authorList>
            <person name="Palmer W."/>
            <person name="Jacygrad E."/>
            <person name="Sagayaradj S."/>
            <person name="Cavanaugh K."/>
            <person name="Han R."/>
            <person name="Bertier L."/>
            <person name="Beede B."/>
            <person name="Kafkas S."/>
            <person name="Golino D."/>
            <person name="Preece J."/>
            <person name="Michelmore R."/>
        </authorList>
    </citation>
    <scope>NUCLEOTIDE SEQUENCE [LARGE SCALE GENOMIC DNA]</scope>
</reference>